<protein>
    <submittedName>
        <fullName evidence="1">Uncharacterized protein</fullName>
    </submittedName>
</protein>
<evidence type="ECO:0000313" key="1">
    <source>
        <dbReference type="EMBL" id="KCW51684.1"/>
    </source>
</evidence>
<gene>
    <name evidence="1" type="ORF">EUGRSUZ_J01161</name>
</gene>
<dbReference type="InParanoid" id="A0A059AD65"/>
<organism evidence="1">
    <name type="scientific">Eucalyptus grandis</name>
    <name type="common">Flooded gum</name>
    <dbReference type="NCBI Taxonomy" id="71139"/>
    <lineage>
        <taxon>Eukaryota</taxon>
        <taxon>Viridiplantae</taxon>
        <taxon>Streptophyta</taxon>
        <taxon>Embryophyta</taxon>
        <taxon>Tracheophyta</taxon>
        <taxon>Spermatophyta</taxon>
        <taxon>Magnoliopsida</taxon>
        <taxon>eudicotyledons</taxon>
        <taxon>Gunneridae</taxon>
        <taxon>Pentapetalae</taxon>
        <taxon>rosids</taxon>
        <taxon>malvids</taxon>
        <taxon>Myrtales</taxon>
        <taxon>Myrtaceae</taxon>
        <taxon>Myrtoideae</taxon>
        <taxon>Eucalypteae</taxon>
        <taxon>Eucalyptus</taxon>
    </lineage>
</organism>
<accession>A0A059AD65</accession>
<reference evidence="1" key="1">
    <citation type="submission" date="2013-07" db="EMBL/GenBank/DDBJ databases">
        <title>The genome of Eucalyptus grandis.</title>
        <authorList>
            <person name="Schmutz J."/>
            <person name="Hayes R."/>
            <person name="Myburg A."/>
            <person name="Tuskan G."/>
            <person name="Grattapaglia D."/>
            <person name="Rokhsar D.S."/>
        </authorList>
    </citation>
    <scope>NUCLEOTIDE SEQUENCE</scope>
    <source>
        <tissue evidence="1">Leaf extractions</tissue>
    </source>
</reference>
<sequence length="68" mass="7807">MTVPANYITLGHSNKHIAYIYFPQTKATMKPNGVMRSLTCLNQFWLPQACQQAIGNVQLYMLVSRYKL</sequence>
<dbReference type="EMBL" id="KK198762">
    <property type="protein sequence ID" value="KCW51684.1"/>
    <property type="molecule type" value="Genomic_DNA"/>
</dbReference>
<dbReference type="AlphaFoldDB" id="A0A059AD65"/>
<dbReference type="Gramene" id="KCW51684">
    <property type="protein sequence ID" value="KCW51684"/>
    <property type="gene ID" value="EUGRSUZ_J01161"/>
</dbReference>
<proteinExistence type="predicted"/>
<name>A0A059AD65_EUCGR</name>